<keyword evidence="3" id="KW-1185">Reference proteome</keyword>
<feature type="non-terminal residue" evidence="2">
    <location>
        <position position="1"/>
    </location>
</feature>
<feature type="signal peptide" evidence="1">
    <location>
        <begin position="1"/>
        <end position="22"/>
    </location>
</feature>
<dbReference type="AlphaFoldDB" id="A0A8E2JSP9"/>
<keyword evidence="1" id="KW-0732">Signal</keyword>
<organism evidence="2 3">
    <name type="scientific">Glonium stellatum</name>
    <dbReference type="NCBI Taxonomy" id="574774"/>
    <lineage>
        <taxon>Eukaryota</taxon>
        <taxon>Fungi</taxon>
        <taxon>Dikarya</taxon>
        <taxon>Ascomycota</taxon>
        <taxon>Pezizomycotina</taxon>
        <taxon>Dothideomycetes</taxon>
        <taxon>Pleosporomycetidae</taxon>
        <taxon>Gloniales</taxon>
        <taxon>Gloniaceae</taxon>
        <taxon>Glonium</taxon>
    </lineage>
</organism>
<evidence type="ECO:0000256" key="1">
    <source>
        <dbReference type="SAM" id="SignalP"/>
    </source>
</evidence>
<gene>
    <name evidence="2" type="ORF">AOQ84DRAFT_364316</name>
</gene>
<dbReference type="Proteomes" id="UP000250140">
    <property type="component" value="Unassembled WGS sequence"/>
</dbReference>
<evidence type="ECO:0000313" key="2">
    <source>
        <dbReference type="EMBL" id="OCL08210.1"/>
    </source>
</evidence>
<reference evidence="2 3" key="1">
    <citation type="journal article" date="2016" name="Nat. Commun.">
        <title>Ectomycorrhizal ecology is imprinted in the genome of the dominant symbiotic fungus Cenococcum geophilum.</title>
        <authorList>
            <consortium name="DOE Joint Genome Institute"/>
            <person name="Peter M."/>
            <person name="Kohler A."/>
            <person name="Ohm R.A."/>
            <person name="Kuo A."/>
            <person name="Krutzmann J."/>
            <person name="Morin E."/>
            <person name="Arend M."/>
            <person name="Barry K.W."/>
            <person name="Binder M."/>
            <person name="Choi C."/>
            <person name="Clum A."/>
            <person name="Copeland A."/>
            <person name="Grisel N."/>
            <person name="Haridas S."/>
            <person name="Kipfer T."/>
            <person name="LaButti K."/>
            <person name="Lindquist E."/>
            <person name="Lipzen A."/>
            <person name="Maire R."/>
            <person name="Meier B."/>
            <person name="Mihaltcheva S."/>
            <person name="Molinier V."/>
            <person name="Murat C."/>
            <person name="Poggeler S."/>
            <person name="Quandt C.A."/>
            <person name="Sperisen C."/>
            <person name="Tritt A."/>
            <person name="Tisserant E."/>
            <person name="Crous P.W."/>
            <person name="Henrissat B."/>
            <person name="Nehls U."/>
            <person name="Egli S."/>
            <person name="Spatafora J.W."/>
            <person name="Grigoriev I.V."/>
            <person name="Martin F.M."/>
        </authorList>
    </citation>
    <scope>NUCLEOTIDE SEQUENCE [LARGE SCALE GENOMIC DNA]</scope>
    <source>
        <strain evidence="2 3">CBS 207.34</strain>
    </source>
</reference>
<name>A0A8E2JSP9_9PEZI</name>
<accession>A0A8E2JSP9</accession>
<dbReference type="EMBL" id="KV749696">
    <property type="protein sequence ID" value="OCL08210.1"/>
    <property type="molecule type" value="Genomic_DNA"/>
</dbReference>
<sequence>MKLSRGLYSLLLLFSVASLADTRLAALQPTPPKPRLQGRWPRLPHLWVVETLPTKRLSAPSDSGTNLITNNGTNLIANNGSNLIANNGTNLTTSNGTNLTASNDTNLNANNGTNLTGYFTLGPETYFEANPWDFFSNWTVDAQDRYKNYEPQVSLTAFFVHELLDWNEMDCSTENCGCLRMPSLDYIRKKYPDDLEKARRDHFTVTLLHLSYKMPCIIEKAMRRVQDEMKGI</sequence>
<evidence type="ECO:0000313" key="3">
    <source>
        <dbReference type="Proteomes" id="UP000250140"/>
    </source>
</evidence>
<protein>
    <submittedName>
        <fullName evidence="2">Uncharacterized protein</fullName>
    </submittedName>
</protein>
<feature type="chain" id="PRO_5034993983" evidence="1">
    <location>
        <begin position="23"/>
        <end position="232"/>
    </location>
</feature>
<proteinExistence type="predicted"/>